<accession>A0A371GFK3</accession>
<comment type="caution">
    <text evidence="1">The sequence shown here is derived from an EMBL/GenBank/DDBJ whole genome shotgun (WGS) entry which is preliminary data.</text>
</comment>
<organism evidence="1 2">
    <name type="scientific">Mucuna pruriens</name>
    <name type="common">Velvet bean</name>
    <name type="synonym">Dolichos pruriens</name>
    <dbReference type="NCBI Taxonomy" id="157652"/>
    <lineage>
        <taxon>Eukaryota</taxon>
        <taxon>Viridiplantae</taxon>
        <taxon>Streptophyta</taxon>
        <taxon>Embryophyta</taxon>
        <taxon>Tracheophyta</taxon>
        <taxon>Spermatophyta</taxon>
        <taxon>Magnoliopsida</taxon>
        <taxon>eudicotyledons</taxon>
        <taxon>Gunneridae</taxon>
        <taxon>Pentapetalae</taxon>
        <taxon>rosids</taxon>
        <taxon>fabids</taxon>
        <taxon>Fabales</taxon>
        <taxon>Fabaceae</taxon>
        <taxon>Papilionoideae</taxon>
        <taxon>50 kb inversion clade</taxon>
        <taxon>NPAAA clade</taxon>
        <taxon>indigoferoid/millettioid clade</taxon>
        <taxon>Phaseoleae</taxon>
        <taxon>Mucuna</taxon>
    </lineage>
</organism>
<keyword evidence="2" id="KW-1185">Reference proteome</keyword>
<dbReference type="Proteomes" id="UP000257109">
    <property type="component" value="Unassembled WGS sequence"/>
</dbReference>
<dbReference type="InterPro" id="IPR013083">
    <property type="entry name" value="Znf_RING/FYVE/PHD"/>
</dbReference>
<dbReference type="SUPFAM" id="SSF57850">
    <property type="entry name" value="RING/U-box"/>
    <property type="match status" value="1"/>
</dbReference>
<dbReference type="AlphaFoldDB" id="A0A371GFK3"/>
<evidence type="ECO:0000313" key="1">
    <source>
        <dbReference type="EMBL" id="RDX89324.1"/>
    </source>
</evidence>
<dbReference type="Gene3D" id="3.30.40.10">
    <property type="entry name" value="Zinc/RING finger domain, C3HC4 (zinc finger)"/>
    <property type="match status" value="1"/>
</dbReference>
<name>A0A371GFK3_MUCPR</name>
<dbReference type="EMBL" id="QJKJ01005701">
    <property type="protein sequence ID" value="RDX89324.1"/>
    <property type="molecule type" value="Genomic_DNA"/>
</dbReference>
<proteinExistence type="predicted"/>
<reference evidence="1" key="1">
    <citation type="submission" date="2018-05" db="EMBL/GenBank/DDBJ databases">
        <title>Draft genome of Mucuna pruriens seed.</title>
        <authorList>
            <person name="Nnadi N.E."/>
            <person name="Vos R."/>
            <person name="Hasami M.H."/>
            <person name="Devisetty U.K."/>
            <person name="Aguiy J.C."/>
        </authorList>
    </citation>
    <scope>NUCLEOTIDE SEQUENCE [LARGE SCALE GENOMIC DNA]</scope>
    <source>
        <strain evidence="1">JCA_2017</strain>
    </source>
</reference>
<protein>
    <submittedName>
        <fullName evidence="1">Uncharacterized protein</fullName>
    </submittedName>
</protein>
<sequence>MNTTFEVQEPTFSDDDVVVFNVFVTTLELRNKVRVKHLGVNLPICDCLFAPPCQWLKSLLVDLDVPQTFLDGHDCDMVANLSKMLFDSILQSRGVNLDYFCIFVNVFKGRCSYSIVNNKRFFHGEQVPSVELVQRMACQGGKHSLPAGTTTLEKFKVQVHEKDNCVICLKEFNSSDDVAKLPCSHVHALYVALHVVIMSEVDKKIGV</sequence>
<evidence type="ECO:0000313" key="2">
    <source>
        <dbReference type="Proteomes" id="UP000257109"/>
    </source>
</evidence>
<gene>
    <name evidence="1" type="ORF">CR513_28960</name>
</gene>
<feature type="non-terminal residue" evidence="1">
    <location>
        <position position="1"/>
    </location>
</feature>